<gene>
    <name evidence="1" type="primary">Ogla0117M13.26</name>
</gene>
<reference evidence="1" key="1">
    <citation type="submission" date="2018-08" db="EMBL/GenBank/DDBJ databases">
        <title>Oryza glaberrima genomic DNA, chromosome 11, BAC clone:Ogla0117M13.</title>
        <authorList>
            <person name="Wu J."/>
            <person name="Kanamori H."/>
        </authorList>
    </citation>
    <scope>NUCLEOTIDE SEQUENCE</scope>
    <source>
        <strain evidence="1">IRGC104038</strain>
    </source>
</reference>
<dbReference type="AlphaFoldDB" id="A0A679BB42"/>
<organism evidence="1">
    <name type="scientific">Oryza glaberrima</name>
    <name type="common">African rice</name>
    <dbReference type="NCBI Taxonomy" id="4538"/>
    <lineage>
        <taxon>Eukaryota</taxon>
        <taxon>Viridiplantae</taxon>
        <taxon>Streptophyta</taxon>
        <taxon>Embryophyta</taxon>
        <taxon>Tracheophyta</taxon>
        <taxon>Spermatophyta</taxon>
        <taxon>Magnoliopsida</taxon>
        <taxon>Liliopsida</taxon>
        <taxon>Poales</taxon>
        <taxon>Poaceae</taxon>
        <taxon>BOP clade</taxon>
        <taxon>Oryzoideae</taxon>
        <taxon>Oryzeae</taxon>
        <taxon>Oryzinae</taxon>
        <taxon>Oryza</taxon>
    </lineage>
</organism>
<dbReference type="EMBL" id="AP018865">
    <property type="protein sequence ID" value="BBF89605.1"/>
    <property type="molecule type" value="Genomic_DNA"/>
</dbReference>
<evidence type="ECO:0000313" key="1">
    <source>
        <dbReference type="EMBL" id="BBF89605.1"/>
    </source>
</evidence>
<name>A0A679BB42_ORYGL</name>
<proteinExistence type="predicted"/>
<protein>
    <submittedName>
        <fullName evidence="1">Uncharacterized protein</fullName>
    </submittedName>
</protein>
<accession>A0A679BB42</accession>
<sequence>MRAHLSFTQKKIVGPTCHPLFIPSSSSLSSLLYLSLFLFGVGSGASGAGAAAAASGTASGRPLELRTWRPNLPLASFLLPIDCAMAVAAAPPTMAASPSSSDVCCKRVLRSISA</sequence>